<dbReference type="CDD" id="cd17919">
    <property type="entry name" value="DEXHc_Snf"/>
    <property type="match status" value="1"/>
</dbReference>
<gene>
    <name evidence="5" type="ORF">ACFPQ9_14625</name>
</gene>
<dbReference type="EMBL" id="JBHSKM010000008">
    <property type="protein sequence ID" value="MFC5215070.1"/>
    <property type="molecule type" value="Genomic_DNA"/>
</dbReference>
<protein>
    <submittedName>
        <fullName evidence="5">DEAD/DEAH box helicase</fullName>
        <ecNumber evidence="5">3.6.4.-</ecNumber>
    </submittedName>
</protein>
<keyword evidence="6" id="KW-1185">Reference proteome</keyword>
<keyword evidence="1 5" id="KW-0378">Hydrolase</keyword>
<dbReference type="CDD" id="cd18793">
    <property type="entry name" value="SF2_C_SNF"/>
    <property type="match status" value="1"/>
</dbReference>
<keyword evidence="5" id="KW-0547">Nucleotide-binding</keyword>
<feature type="domain" description="Helicase C-terminal" evidence="4">
    <location>
        <begin position="535"/>
        <end position="718"/>
    </location>
</feature>
<dbReference type="Gene3D" id="3.40.50.10810">
    <property type="entry name" value="Tandem AAA-ATPase domain"/>
    <property type="match status" value="1"/>
</dbReference>
<dbReference type="Gene3D" id="3.40.50.300">
    <property type="entry name" value="P-loop containing nucleotide triphosphate hydrolases"/>
    <property type="match status" value="1"/>
</dbReference>
<dbReference type="InterPro" id="IPR049730">
    <property type="entry name" value="SNF2/RAD54-like_C"/>
</dbReference>
<dbReference type="Proteomes" id="UP001596263">
    <property type="component" value="Unassembled WGS sequence"/>
</dbReference>
<proteinExistence type="predicted"/>
<evidence type="ECO:0000256" key="2">
    <source>
        <dbReference type="SAM" id="MobiDB-lite"/>
    </source>
</evidence>
<evidence type="ECO:0000313" key="5">
    <source>
        <dbReference type="EMBL" id="MFC5215070.1"/>
    </source>
</evidence>
<dbReference type="Pfam" id="PF00176">
    <property type="entry name" value="SNF2-rel_dom"/>
    <property type="match status" value="1"/>
</dbReference>
<dbReference type="SMART" id="SM00487">
    <property type="entry name" value="DEXDc"/>
    <property type="match status" value="1"/>
</dbReference>
<accession>A0ABW0CGS6</accession>
<keyword evidence="5" id="KW-0347">Helicase</keyword>
<evidence type="ECO:0000256" key="1">
    <source>
        <dbReference type="ARBA" id="ARBA00022801"/>
    </source>
</evidence>
<dbReference type="InterPro" id="IPR014001">
    <property type="entry name" value="Helicase_ATP-bd"/>
</dbReference>
<dbReference type="PANTHER" id="PTHR10799">
    <property type="entry name" value="SNF2/RAD54 HELICASE FAMILY"/>
    <property type="match status" value="1"/>
</dbReference>
<dbReference type="GO" id="GO:0004386">
    <property type="term" value="F:helicase activity"/>
    <property type="evidence" value="ECO:0007669"/>
    <property type="project" value="UniProtKB-KW"/>
</dbReference>
<dbReference type="InterPro" id="IPR038718">
    <property type="entry name" value="SNF2-like_sf"/>
</dbReference>
<organism evidence="5 6">
    <name type="scientific">Streptomyces coerulescens</name>
    <dbReference type="NCBI Taxonomy" id="29304"/>
    <lineage>
        <taxon>Bacteria</taxon>
        <taxon>Bacillati</taxon>
        <taxon>Actinomycetota</taxon>
        <taxon>Actinomycetes</taxon>
        <taxon>Kitasatosporales</taxon>
        <taxon>Streptomycetaceae</taxon>
        <taxon>Streptomyces</taxon>
    </lineage>
</organism>
<dbReference type="Pfam" id="PF00271">
    <property type="entry name" value="Helicase_C"/>
    <property type="match status" value="1"/>
</dbReference>
<evidence type="ECO:0000259" key="3">
    <source>
        <dbReference type="PROSITE" id="PS51192"/>
    </source>
</evidence>
<dbReference type="SMART" id="SM00490">
    <property type="entry name" value="HELICc"/>
    <property type="match status" value="1"/>
</dbReference>
<evidence type="ECO:0000313" key="6">
    <source>
        <dbReference type="Proteomes" id="UP001596263"/>
    </source>
</evidence>
<name>A0ABW0CGS6_STRCD</name>
<evidence type="ECO:0000259" key="4">
    <source>
        <dbReference type="PROSITE" id="PS51194"/>
    </source>
</evidence>
<dbReference type="InterPro" id="IPR001650">
    <property type="entry name" value="Helicase_C-like"/>
</dbReference>
<dbReference type="SUPFAM" id="SSF52540">
    <property type="entry name" value="P-loop containing nucleoside triphosphate hydrolases"/>
    <property type="match status" value="2"/>
</dbReference>
<feature type="region of interest" description="Disordered" evidence="2">
    <location>
        <begin position="571"/>
        <end position="606"/>
    </location>
</feature>
<reference evidence="6" key="1">
    <citation type="journal article" date="2019" name="Int. J. Syst. Evol. Microbiol.">
        <title>The Global Catalogue of Microorganisms (GCM) 10K type strain sequencing project: providing services to taxonomists for standard genome sequencing and annotation.</title>
        <authorList>
            <consortium name="The Broad Institute Genomics Platform"/>
            <consortium name="The Broad Institute Genome Sequencing Center for Infectious Disease"/>
            <person name="Wu L."/>
            <person name="Ma J."/>
        </authorList>
    </citation>
    <scope>NUCLEOTIDE SEQUENCE [LARGE SCALE GENOMIC DNA]</scope>
    <source>
        <strain evidence="6">KCTC 42586</strain>
    </source>
</reference>
<sequence>MGRSEREAVARARRLFEAARAVVDDHARAVEAVRAALEPIHDDLARSELDAIPVARLKDLTEGRLRLGEVEKGGFRTVGQVLDAGPYRLRQLPGVGQQTADQTVAAARRIADAVRETIAVHIDVDRPEPRTTALVVALNVLVEAGPEARRAVDTAGTLTKRLERPLADAAPTSGRLRMLFAGRAGRERALTALTEVRALTEQADRDEVPRLLAQASVDLLRRPESEVAALIDFELRSAEYYGLLAELSGRAPDPAAAEGFLPDEVAERVRNQTLDDTHRRVSLRGYQSFGTRFALAQRRVILGDEMGLGKTIQAIAALAHLAGEGQSHFLVVCPASVLINWTREIEKRSALRVTPLHGPDRQEAFADWKGRGGVAVTTFDALRGFPVPGGGEPVMLVVDEAHFVKNPQTRRSMAVSEWAEHCDRVLFLTGTPMENRVEEFRSLVRILRPELAESVDEHDGVAGSKAFRKAVAPVYLRRNQQDVLTELPALQHTDEWEEPSAQDEEAYREAVRAGNFMAMRRAAYARPERSAKLDRLREIAAEAAENGLKVVVFSAFRDVLGVARQALAAGTAPAAVDGADDPSEDSPLNGHDRKNPRQVFGPISGSVPPARRQQLVDDFAAAPGHAVLLAQIEAGGVGLNMQAASVVILCEPQLKPTVEHQAVARAHRMGQVRSVQVHRLLCTGGVDERLVRLLENKSRLFDAYARRSAVAEATPDAVDISDVSLARRIVEEEQARLATTPATPAPERA</sequence>
<dbReference type="PROSITE" id="PS51192">
    <property type="entry name" value="HELICASE_ATP_BIND_1"/>
    <property type="match status" value="1"/>
</dbReference>
<comment type="caution">
    <text evidence="5">The sequence shown here is derived from an EMBL/GenBank/DDBJ whole genome shotgun (WGS) entry which is preliminary data.</text>
</comment>
<dbReference type="InterPro" id="IPR000330">
    <property type="entry name" value="SNF2_N"/>
</dbReference>
<keyword evidence="5" id="KW-0067">ATP-binding</keyword>
<dbReference type="GO" id="GO:0016787">
    <property type="term" value="F:hydrolase activity"/>
    <property type="evidence" value="ECO:0007669"/>
    <property type="project" value="UniProtKB-KW"/>
</dbReference>
<feature type="domain" description="Helicase ATP-binding" evidence="3">
    <location>
        <begin position="291"/>
        <end position="450"/>
    </location>
</feature>
<dbReference type="PROSITE" id="PS51194">
    <property type="entry name" value="HELICASE_CTER"/>
    <property type="match status" value="1"/>
</dbReference>
<dbReference type="RefSeq" id="WP_380852584.1">
    <property type="nucleotide sequence ID" value="NZ_JBHSKM010000008.1"/>
</dbReference>
<dbReference type="InterPro" id="IPR027417">
    <property type="entry name" value="P-loop_NTPase"/>
</dbReference>
<dbReference type="EC" id="3.6.4.-" evidence="5"/>